<feature type="region of interest" description="Disordered" evidence="1">
    <location>
        <begin position="56"/>
        <end position="156"/>
    </location>
</feature>
<gene>
    <name evidence="2" type="ORF">CTheo_7741</name>
</gene>
<organism evidence="2 3">
    <name type="scientific">Ceratobasidium theobromae</name>
    <dbReference type="NCBI Taxonomy" id="1582974"/>
    <lineage>
        <taxon>Eukaryota</taxon>
        <taxon>Fungi</taxon>
        <taxon>Dikarya</taxon>
        <taxon>Basidiomycota</taxon>
        <taxon>Agaricomycotina</taxon>
        <taxon>Agaricomycetes</taxon>
        <taxon>Cantharellales</taxon>
        <taxon>Ceratobasidiaceae</taxon>
        <taxon>Ceratobasidium</taxon>
    </lineage>
</organism>
<dbReference type="AlphaFoldDB" id="A0A5N5QB03"/>
<keyword evidence="3" id="KW-1185">Reference proteome</keyword>
<reference evidence="2 3" key="1">
    <citation type="journal article" date="2019" name="Fungal Biol. Biotechnol.">
        <title>Draft genome sequence of fastidious pathogen Ceratobasidium theobromae, which causes vascular-streak dieback in Theobroma cacao.</title>
        <authorList>
            <person name="Ali S.S."/>
            <person name="Asman A."/>
            <person name="Shao J."/>
            <person name="Firmansyah A.P."/>
            <person name="Susilo A.W."/>
            <person name="Rosmana A."/>
            <person name="McMahon P."/>
            <person name="Junaid M."/>
            <person name="Guest D."/>
            <person name="Kheng T.Y."/>
            <person name="Meinhardt L.W."/>
            <person name="Bailey B.A."/>
        </authorList>
    </citation>
    <scope>NUCLEOTIDE SEQUENCE [LARGE SCALE GENOMIC DNA]</scope>
    <source>
        <strain evidence="2 3">CT2</strain>
    </source>
</reference>
<evidence type="ECO:0000313" key="2">
    <source>
        <dbReference type="EMBL" id="KAB5588819.1"/>
    </source>
</evidence>
<dbReference type="EMBL" id="SSOP01000364">
    <property type="protein sequence ID" value="KAB5588819.1"/>
    <property type="molecule type" value="Genomic_DNA"/>
</dbReference>
<protein>
    <submittedName>
        <fullName evidence="2">Jumonji domain-containing protein 1</fullName>
    </submittedName>
</protein>
<evidence type="ECO:0000313" key="3">
    <source>
        <dbReference type="Proteomes" id="UP000383932"/>
    </source>
</evidence>
<proteinExistence type="predicted"/>
<sequence length="182" mass="19550">MAVKLEAGEVDLRNVSDADAQLLLEFSMEGQARPSTPAANPRVSIPALLNELESRHATKSMSISVEPEPQAIKQPKLGKGRGRVTRGPKKRQGKGWIIESCTTSGVASPEPDLPFLDPDLFGSDSDLTDIESEDPLAGLPPVPISSGSEYEPRVAGDSQVDYEGRSILLLRIPLISVLQIPE</sequence>
<comment type="caution">
    <text evidence="2">The sequence shown here is derived from an EMBL/GenBank/DDBJ whole genome shotgun (WGS) entry which is preliminary data.</text>
</comment>
<dbReference type="OrthoDB" id="3271213at2759"/>
<name>A0A5N5QB03_9AGAM</name>
<feature type="compositionally biased region" description="Basic residues" evidence="1">
    <location>
        <begin position="76"/>
        <end position="93"/>
    </location>
</feature>
<accession>A0A5N5QB03</accession>
<evidence type="ECO:0000256" key="1">
    <source>
        <dbReference type="SAM" id="MobiDB-lite"/>
    </source>
</evidence>
<dbReference type="Proteomes" id="UP000383932">
    <property type="component" value="Unassembled WGS sequence"/>
</dbReference>